<dbReference type="OrthoDB" id="9788818at2"/>
<dbReference type="GO" id="GO:0005737">
    <property type="term" value="C:cytoplasm"/>
    <property type="evidence" value="ECO:0007669"/>
    <property type="project" value="UniProtKB-SubCell"/>
</dbReference>
<evidence type="ECO:0000256" key="3">
    <source>
        <dbReference type="ARBA" id="ARBA00022490"/>
    </source>
</evidence>
<evidence type="ECO:0000256" key="7">
    <source>
        <dbReference type="ARBA" id="ARBA00022777"/>
    </source>
</evidence>
<protein>
    <submittedName>
        <fullName evidence="9">PTS mannose/fructose/sorbose transporter subunit IIB</fullName>
    </submittedName>
</protein>
<keyword evidence="6" id="KW-0598">Phosphotransferase system</keyword>
<dbReference type="Gene3D" id="3.40.35.10">
    <property type="entry name" value="Phosphotransferase system, sorbose subfamily IIB component"/>
    <property type="match status" value="1"/>
</dbReference>
<dbReference type="AlphaFoldDB" id="A0A3S9HBX6"/>
<gene>
    <name evidence="9" type="ORF">EJN90_09630</name>
</gene>
<evidence type="ECO:0000256" key="6">
    <source>
        <dbReference type="ARBA" id="ARBA00022683"/>
    </source>
</evidence>
<comment type="subcellular location">
    <subcellularLocation>
        <location evidence="1">Cytoplasm</location>
    </subcellularLocation>
</comment>
<reference evidence="10" key="1">
    <citation type="submission" date="2018-12" db="EMBL/GenBank/DDBJ databases">
        <title>Complete genome sequencing of Jeotgalibaca sp. H21T32.</title>
        <authorList>
            <person name="Bae J.-W."/>
            <person name="Lee S.-Y."/>
        </authorList>
    </citation>
    <scope>NUCLEOTIDE SEQUENCE [LARGE SCALE GENOMIC DNA]</scope>
    <source>
        <strain evidence="10">H21T32</strain>
    </source>
</reference>
<dbReference type="KEGG" id="jeh:EJN90_09630"/>
<keyword evidence="7" id="KW-0418">Kinase</keyword>
<keyword evidence="2" id="KW-0813">Transport</keyword>
<keyword evidence="3" id="KW-0963">Cytoplasm</keyword>
<keyword evidence="4" id="KW-0762">Sugar transport</keyword>
<evidence type="ECO:0000256" key="1">
    <source>
        <dbReference type="ARBA" id="ARBA00004496"/>
    </source>
</evidence>
<evidence type="ECO:0000313" key="10">
    <source>
        <dbReference type="Proteomes" id="UP000273326"/>
    </source>
</evidence>
<evidence type="ECO:0000256" key="4">
    <source>
        <dbReference type="ARBA" id="ARBA00022597"/>
    </source>
</evidence>
<dbReference type="Pfam" id="PF03830">
    <property type="entry name" value="PTSIIB_sorb"/>
    <property type="match status" value="1"/>
</dbReference>
<keyword evidence="10" id="KW-1185">Reference proteome</keyword>
<dbReference type="EMBL" id="CP034465">
    <property type="protein sequence ID" value="AZP04878.1"/>
    <property type="molecule type" value="Genomic_DNA"/>
</dbReference>
<evidence type="ECO:0000256" key="2">
    <source>
        <dbReference type="ARBA" id="ARBA00022448"/>
    </source>
</evidence>
<organism evidence="9 10">
    <name type="scientific">Jeotgalibaca ciconiae</name>
    <dbReference type="NCBI Taxonomy" id="2496265"/>
    <lineage>
        <taxon>Bacteria</taxon>
        <taxon>Bacillati</taxon>
        <taxon>Bacillota</taxon>
        <taxon>Bacilli</taxon>
        <taxon>Lactobacillales</taxon>
        <taxon>Carnobacteriaceae</taxon>
        <taxon>Jeotgalibaca</taxon>
    </lineage>
</organism>
<dbReference type="PROSITE" id="PS51101">
    <property type="entry name" value="PTS_EIIB_TYPE_4"/>
    <property type="match status" value="1"/>
</dbReference>
<feature type="domain" description="PTS EIIB type-4" evidence="8">
    <location>
        <begin position="1"/>
        <end position="164"/>
    </location>
</feature>
<dbReference type="SUPFAM" id="SSF52728">
    <property type="entry name" value="PTS IIb component"/>
    <property type="match status" value="1"/>
</dbReference>
<dbReference type="InterPro" id="IPR004720">
    <property type="entry name" value="PTS_IIB_sorbose-sp"/>
</dbReference>
<dbReference type="Proteomes" id="UP000273326">
    <property type="component" value="Chromosome"/>
</dbReference>
<keyword evidence="5" id="KW-0808">Transferase</keyword>
<evidence type="ECO:0000313" key="9">
    <source>
        <dbReference type="EMBL" id="AZP04878.1"/>
    </source>
</evidence>
<dbReference type="GO" id="GO:0009401">
    <property type="term" value="P:phosphoenolpyruvate-dependent sugar phosphotransferase system"/>
    <property type="evidence" value="ECO:0007669"/>
    <property type="project" value="UniProtKB-KW"/>
</dbReference>
<dbReference type="GO" id="GO:0016301">
    <property type="term" value="F:kinase activity"/>
    <property type="evidence" value="ECO:0007669"/>
    <property type="project" value="UniProtKB-KW"/>
</dbReference>
<name>A0A3S9HBX6_9LACT</name>
<dbReference type="RefSeq" id="WP_126110711.1">
    <property type="nucleotide sequence ID" value="NZ_CP034465.1"/>
</dbReference>
<accession>A0A3S9HBX6</accession>
<evidence type="ECO:0000256" key="5">
    <source>
        <dbReference type="ARBA" id="ARBA00022679"/>
    </source>
</evidence>
<dbReference type="GO" id="GO:0008982">
    <property type="term" value="F:protein-N(PI)-phosphohistidine-sugar phosphotransferase activity"/>
    <property type="evidence" value="ECO:0007669"/>
    <property type="project" value="InterPro"/>
</dbReference>
<dbReference type="InterPro" id="IPR036667">
    <property type="entry name" value="PTS_IIB_sorbose-sp_sf"/>
</dbReference>
<evidence type="ECO:0000259" key="8">
    <source>
        <dbReference type="PROSITE" id="PS51101"/>
    </source>
</evidence>
<sequence>MISLLRVDDRLVHGMVAVSWTSALKPDCILVANDAAAKDTFMSMTMKMAKPAGVSLIIKSMEEAIEILNSGKHSNKKFFIVTESVEDAYKISEEVKDLKSVNIGTAGIKKEEKLTATLPQIMMTKEDFEYARKLHEKGIDVFAQVTPSLEKMNYAGIAKAFNNI</sequence>
<proteinExistence type="predicted"/>